<dbReference type="PANTHER" id="PTHR21310">
    <property type="entry name" value="AMINOGLYCOSIDE PHOSPHOTRANSFERASE-RELATED-RELATED"/>
    <property type="match status" value="1"/>
</dbReference>
<dbReference type="Pfam" id="PF01636">
    <property type="entry name" value="APH"/>
    <property type="match status" value="1"/>
</dbReference>
<dbReference type="InterPro" id="IPR002575">
    <property type="entry name" value="Aminoglycoside_PTrfase"/>
</dbReference>
<comment type="caution">
    <text evidence="2">The sequence shown here is derived from an EMBL/GenBank/DDBJ whole genome shotgun (WGS) entry which is preliminary data.</text>
</comment>
<evidence type="ECO:0000313" key="3">
    <source>
        <dbReference type="Proteomes" id="UP001175211"/>
    </source>
</evidence>
<dbReference type="AlphaFoldDB" id="A0AA39JED7"/>
<dbReference type="InterPro" id="IPR011009">
    <property type="entry name" value="Kinase-like_dom_sf"/>
</dbReference>
<keyword evidence="3" id="KW-1185">Reference proteome</keyword>
<sequence>MQRNFILSTGIPGTMFGRSGVLADNMTEEQASVFVDTLRGWIDQLRGLPPPGHAISGINEGELVCPFASQEEFHAQYFCTPWEPLDDHVRAALAKRQSTQYKICFTHGDITPINILVDKELRPIGLIDWECAAWMPEYWEYTRAIYIRQSYAGWYHLFGRIFPDDDDEVEAAIWKHYVP</sequence>
<dbReference type="Gene3D" id="3.90.1200.10">
    <property type="match status" value="1"/>
</dbReference>
<dbReference type="SUPFAM" id="SSF56112">
    <property type="entry name" value="Protein kinase-like (PK-like)"/>
    <property type="match status" value="1"/>
</dbReference>
<dbReference type="InterPro" id="IPR051678">
    <property type="entry name" value="AGP_Transferase"/>
</dbReference>
<protein>
    <recommendedName>
        <fullName evidence="1">Aminoglycoside phosphotransferase domain-containing protein</fullName>
    </recommendedName>
</protein>
<reference evidence="2" key="1">
    <citation type="submission" date="2023-06" db="EMBL/GenBank/DDBJ databases">
        <authorList>
            <consortium name="Lawrence Berkeley National Laboratory"/>
            <person name="Ahrendt S."/>
            <person name="Sahu N."/>
            <person name="Indic B."/>
            <person name="Wong-Bajracharya J."/>
            <person name="Merenyi Z."/>
            <person name="Ke H.-M."/>
            <person name="Monk M."/>
            <person name="Kocsube S."/>
            <person name="Drula E."/>
            <person name="Lipzen A."/>
            <person name="Balint B."/>
            <person name="Henrissat B."/>
            <person name="Andreopoulos B."/>
            <person name="Martin F.M."/>
            <person name="Harder C.B."/>
            <person name="Rigling D."/>
            <person name="Ford K.L."/>
            <person name="Foster G.D."/>
            <person name="Pangilinan J."/>
            <person name="Papanicolaou A."/>
            <person name="Barry K."/>
            <person name="LaButti K."/>
            <person name="Viragh M."/>
            <person name="Koriabine M."/>
            <person name="Yan M."/>
            <person name="Riley R."/>
            <person name="Champramary S."/>
            <person name="Plett K.L."/>
            <person name="Tsai I.J."/>
            <person name="Slot J."/>
            <person name="Sipos G."/>
            <person name="Plett J."/>
            <person name="Nagy L.G."/>
            <person name="Grigoriev I.V."/>
        </authorList>
    </citation>
    <scope>NUCLEOTIDE SEQUENCE</scope>
    <source>
        <strain evidence="2">CCBAS 213</strain>
    </source>
</reference>
<name>A0AA39JED7_ARMTA</name>
<dbReference type="RefSeq" id="XP_060323921.1">
    <property type="nucleotide sequence ID" value="XM_060474618.1"/>
</dbReference>
<gene>
    <name evidence="2" type="ORF">EV420DRAFT_1580426</name>
</gene>
<evidence type="ECO:0000259" key="1">
    <source>
        <dbReference type="Pfam" id="PF01636"/>
    </source>
</evidence>
<dbReference type="PANTHER" id="PTHR21310:SF55">
    <property type="entry name" value="AMINOGLYCOSIDE PHOSPHOTRANSFERASE DOMAIN-CONTAINING PROTEIN"/>
    <property type="match status" value="1"/>
</dbReference>
<feature type="domain" description="Aminoglycoside phosphotransferase" evidence="1">
    <location>
        <begin position="7"/>
        <end position="146"/>
    </location>
</feature>
<dbReference type="Proteomes" id="UP001175211">
    <property type="component" value="Unassembled WGS sequence"/>
</dbReference>
<dbReference type="EMBL" id="JAUEPS010000071">
    <property type="protein sequence ID" value="KAK0441235.1"/>
    <property type="molecule type" value="Genomic_DNA"/>
</dbReference>
<dbReference type="GeneID" id="85358166"/>
<organism evidence="2 3">
    <name type="scientific">Armillaria tabescens</name>
    <name type="common">Ringless honey mushroom</name>
    <name type="synonym">Agaricus tabescens</name>
    <dbReference type="NCBI Taxonomy" id="1929756"/>
    <lineage>
        <taxon>Eukaryota</taxon>
        <taxon>Fungi</taxon>
        <taxon>Dikarya</taxon>
        <taxon>Basidiomycota</taxon>
        <taxon>Agaricomycotina</taxon>
        <taxon>Agaricomycetes</taxon>
        <taxon>Agaricomycetidae</taxon>
        <taxon>Agaricales</taxon>
        <taxon>Marasmiineae</taxon>
        <taxon>Physalacriaceae</taxon>
        <taxon>Desarmillaria</taxon>
    </lineage>
</organism>
<accession>A0AA39JED7</accession>
<proteinExistence type="predicted"/>
<evidence type="ECO:0000313" key="2">
    <source>
        <dbReference type="EMBL" id="KAK0441235.1"/>
    </source>
</evidence>